<sequence>MDKLTHHLGYSPRRIVVFRALKLGDLLCSVPAFRALRHAFPDAHIALLSLPWAAEFVQLFPDYFDEFIDFPGWPGLPEQVVDPVRTVAFLAQMQTRHWDVAIQMQGNGTFVNGMLSLFGAGAVAGYFPQTKPEERMGEPSLWLPYPEKAHEVKRHVQLMTFLGLDSTGYELEFPEIATPVALPAALQTLDRPYVCIHAGGISGRRWPEASFAEVADQLADQGFAVVLTGSLPEQTITQTVQQHMRHPAIDLAGQTTLTSLAAVLRQSALLVSNDTGVSHVAVACHVPSLVIFTSADPAEWGPLNEQRHRVIREADATPARVASEALRLYHALT</sequence>
<dbReference type="AlphaFoldDB" id="A0A7L5DQL0"/>
<dbReference type="PANTHER" id="PTHR30160">
    <property type="entry name" value="TETRAACYLDISACCHARIDE 4'-KINASE-RELATED"/>
    <property type="match status" value="1"/>
</dbReference>
<evidence type="ECO:0000256" key="1">
    <source>
        <dbReference type="ARBA" id="ARBA00022676"/>
    </source>
</evidence>
<dbReference type="RefSeq" id="WP_169551843.1">
    <property type="nucleotide sequence ID" value="NZ_CP051677.1"/>
</dbReference>
<dbReference type="Gene3D" id="3.40.50.2000">
    <property type="entry name" value="Glycogen Phosphorylase B"/>
    <property type="match status" value="2"/>
</dbReference>
<keyword evidence="1" id="KW-0328">Glycosyltransferase</keyword>
<keyword evidence="4" id="KW-1185">Reference proteome</keyword>
<dbReference type="GO" id="GO:0008713">
    <property type="term" value="F:ADP-heptose-lipopolysaccharide heptosyltransferase activity"/>
    <property type="evidence" value="ECO:0007669"/>
    <property type="project" value="TreeGrafter"/>
</dbReference>
<organism evidence="3 4">
    <name type="scientific">Spirosoma rhododendri</name>
    <dbReference type="NCBI Taxonomy" id="2728024"/>
    <lineage>
        <taxon>Bacteria</taxon>
        <taxon>Pseudomonadati</taxon>
        <taxon>Bacteroidota</taxon>
        <taxon>Cytophagia</taxon>
        <taxon>Cytophagales</taxon>
        <taxon>Cytophagaceae</taxon>
        <taxon>Spirosoma</taxon>
    </lineage>
</organism>
<dbReference type="InterPro" id="IPR002201">
    <property type="entry name" value="Glyco_trans_9"/>
</dbReference>
<evidence type="ECO:0000313" key="3">
    <source>
        <dbReference type="EMBL" id="QJD79882.1"/>
    </source>
</evidence>
<evidence type="ECO:0000313" key="4">
    <source>
        <dbReference type="Proteomes" id="UP000501128"/>
    </source>
</evidence>
<dbReference type="EMBL" id="CP051677">
    <property type="protein sequence ID" value="QJD79882.1"/>
    <property type="molecule type" value="Genomic_DNA"/>
</dbReference>
<dbReference type="Proteomes" id="UP000501128">
    <property type="component" value="Chromosome"/>
</dbReference>
<dbReference type="PANTHER" id="PTHR30160:SF1">
    <property type="entry name" value="LIPOPOLYSACCHARIDE 1,2-N-ACETYLGLUCOSAMINETRANSFERASE-RELATED"/>
    <property type="match status" value="1"/>
</dbReference>
<keyword evidence="2 3" id="KW-0808">Transferase</keyword>
<evidence type="ECO:0000256" key="2">
    <source>
        <dbReference type="ARBA" id="ARBA00022679"/>
    </source>
</evidence>
<dbReference type="Pfam" id="PF01075">
    <property type="entry name" value="Glyco_transf_9"/>
    <property type="match status" value="1"/>
</dbReference>
<proteinExistence type="predicted"/>
<dbReference type="GO" id="GO:0005829">
    <property type="term" value="C:cytosol"/>
    <property type="evidence" value="ECO:0007669"/>
    <property type="project" value="TreeGrafter"/>
</dbReference>
<dbReference type="SUPFAM" id="SSF53756">
    <property type="entry name" value="UDP-Glycosyltransferase/glycogen phosphorylase"/>
    <property type="match status" value="1"/>
</dbReference>
<dbReference type="InterPro" id="IPR051199">
    <property type="entry name" value="LPS_LOS_Heptosyltrfase"/>
</dbReference>
<dbReference type="KEGG" id="srho:HH216_16760"/>
<dbReference type="CDD" id="cd03789">
    <property type="entry name" value="GT9_LPS_heptosyltransferase"/>
    <property type="match status" value="1"/>
</dbReference>
<name>A0A7L5DQL0_9BACT</name>
<accession>A0A7L5DQL0</accession>
<protein>
    <submittedName>
        <fullName evidence="3">Glycosyltransferase family 9 protein</fullName>
    </submittedName>
</protein>
<gene>
    <name evidence="3" type="ORF">HH216_16760</name>
</gene>
<reference evidence="3 4" key="1">
    <citation type="submission" date="2020-04" db="EMBL/GenBank/DDBJ databases">
        <title>Genome sequencing of novel species.</title>
        <authorList>
            <person name="Heo J."/>
            <person name="Kim S.-J."/>
            <person name="Kim J.-S."/>
            <person name="Hong S.-B."/>
            <person name="Kwon S.-W."/>
        </authorList>
    </citation>
    <scope>NUCLEOTIDE SEQUENCE [LARGE SCALE GENOMIC DNA]</scope>
    <source>
        <strain evidence="3 4">CJU-R4</strain>
    </source>
</reference>
<dbReference type="GO" id="GO:0009244">
    <property type="term" value="P:lipopolysaccharide core region biosynthetic process"/>
    <property type="evidence" value="ECO:0007669"/>
    <property type="project" value="TreeGrafter"/>
</dbReference>